<dbReference type="STRING" id="270498.CHK_2584"/>
<gene>
    <name evidence="4" type="ORF">CHK_2584</name>
</gene>
<dbReference type="PANTHER" id="PTHR33121">
    <property type="entry name" value="CYCLIC DI-GMP PHOSPHODIESTERASE PDEF"/>
    <property type="match status" value="1"/>
</dbReference>
<dbReference type="Pfam" id="PF00990">
    <property type="entry name" value="GGDEF"/>
    <property type="match status" value="1"/>
</dbReference>
<name>A0A0M2NCL2_9FIRM</name>
<proteinExistence type="predicted"/>
<dbReference type="Pfam" id="PF00563">
    <property type="entry name" value="EAL"/>
    <property type="match status" value="1"/>
</dbReference>
<dbReference type="PATRIC" id="fig|270498.16.peg.1329"/>
<dbReference type="Gene3D" id="3.20.20.450">
    <property type="entry name" value="EAL domain"/>
    <property type="match status" value="1"/>
</dbReference>
<keyword evidence="1" id="KW-0812">Transmembrane</keyword>
<keyword evidence="5" id="KW-1185">Reference proteome</keyword>
<organism evidence="4 5">
    <name type="scientific">Christensenella hongkongensis</name>
    <dbReference type="NCBI Taxonomy" id="270498"/>
    <lineage>
        <taxon>Bacteria</taxon>
        <taxon>Bacillati</taxon>
        <taxon>Bacillota</taxon>
        <taxon>Clostridia</taxon>
        <taxon>Christensenellales</taxon>
        <taxon>Christensenellaceae</taxon>
        <taxon>Christensenella</taxon>
    </lineage>
</organism>
<dbReference type="CDD" id="cd01949">
    <property type="entry name" value="GGDEF"/>
    <property type="match status" value="1"/>
</dbReference>
<dbReference type="PROSITE" id="PS50883">
    <property type="entry name" value="EAL"/>
    <property type="match status" value="1"/>
</dbReference>
<dbReference type="InterPro" id="IPR035919">
    <property type="entry name" value="EAL_sf"/>
</dbReference>
<dbReference type="SUPFAM" id="SSF55073">
    <property type="entry name" value="Nucleotide cyclase"/>
    <property type="match status" value="1"/>
</dbReference>
<dbReference type="InterPro" id="IPR043128">
    <property type="entry name" value="Rev_trsase/Diguanyl_cyclase"/>
</dbReference>
<accession>A0A0M2NCL2</accession>
<dbReference type="Gene3D" id="6.10.340.10">
    <property type="match status" value="1"/>
</dbReference>
<dbReference type="PANTHER" id="PTHR33121:SF15">
    <property type="entry name" value="BLUE LIGHT- AND TEMPERATURE-REGULATED ANTIREPRESSOR BLUF"/>
    <property type="match status" value="1"/>
</dbReference>
<feature type="domain" description="EAL" evidence="2">
    <location>
        <begin position="731"/>
        <end position="978"/>
    </location>
</feature>
<dbReference type="NCBIfam" id="TIGR00254">
    <property type="entry name" value="GGDEF"/>
    <property type="match status" value="1"/>
</dbReference>
<feature type="domain" description="GGDEF" evidence="3">
    <location>
        <begin position="586"/>
        <end position="722"/>
    </location>
</feature>
<dbReference type="PROSITE" id="PS50887">
    <property type="entry name" value="GGDEF"/>
    <property type="match status" value="1"/>
</dbReference>
<sequence length="984" mass="111660">MKIKEQSIIKKFMGPILIIMVIQTVLFACILLFSGTIRHLNDNSFDILTERTISRKNDLENEMIQHWSALEPHEDIIVNQIESFLADNNISAQDIDDKASIQILDSVSEQIISLLRDNSVTDAFLIMNGNRDDNVKYGLYLRDSDPTTNSADNSDLLIENAPASITKKLNISLDSTWDSKFTLDPADSTSAFYYNPFNAAQDYPEVGSSDLAYWSPPFDVSADTARPIITYTIPLRLSDGTIIGVLGTGVSTDYISTLLPYNEIDINKNGFYLLGISENGSLDIQNLTTSGPMAKLMVGTSDTTPLAEDNSYENIYQLQKKSKITDTVYTSMQPIHLYNSNTLFEGDQWVLLGAIESKYLLDSSYQVTMMAIISSLISILFGMVAAMIAGRRLTKPIVSLAHTLQSSSAELPLKFAKTHIAEIDRLADAVEILSNDIEESASKLSQIIQAANIAIGAYEYNAVTDQVIITGRFFSQFGLEERTHMSGDEFQKLIKTFSSFKEPHVQENESVYRLIGQNGNSVWLRLKLVGNETTRSMGVLTDITQEMLEKRKLEYERDYDLLTNLLNRRAFQSLIHDLFKKPEQLKTAAFMMWDLDNLKYINDTYGHDYGDEYIKKAANILKQFTSNKNTIVARMSGDEFYVFIYGCHSKDEIRQIIEPIKNKMDTATLYLPDSGSIKIRASAGISWFPSDATDYSELIKYADFAMYTVKNTEKGKIAEFDKSLYSRDSFLLHSKEELNRLIENELVTYAFQPIVDARTGEIFAYEALMRPQPPTLRSPADVLRIAQAQSHLYQIENLTMFKALKSYLNFPDKVHKRKLFINTLPSQMLSGDALSAFERKFHSVLDDVVFEIMETERLDENFTARKLELFKKWNSQIALDDYGTGYSSDSILLLINPDYVKIDMSIIHDIDADPNRQLLFENLSTYLKQKNIKIIAEGVETYAEMKTLISYGIDYLQGYYIGMPENIPIDQTIRMQEIRDLNSN</sequence>
<dbReference type="SMART" id="SM00052">
    <property type="entry name" value="EAL"/>
    <property type="match status" value="1"/>
</dbReference>
<dbReference type="InterPro" id="IPR029787">
    <property type="entry name" value="Nucleotide_cyclase"/>
</dbReference>
<dbReference type="Gene3D" id="3.30.450.20">
    <property type="entry name" value="PAS domain"/>
    <property type="match status" value="1"/>
</dbReference>
<evidence type="ECO:0000259" key="2">
    <source>
        <dbReference type="PROSITE" id="PS50883"/>
    </source>
</evidence>
<dbReference type="Proteomes" id="UP000034076">
    <property type="component" value="Unassembled WGS sequence"/>
</dbReference>
<feature type="transmembrane region" description="Helical" evidence="1">
    <location>
        <begin position="12"/>
        <end position="33"/>
    </location>
</feature>
<dbReference type="CDD" id="cd01948">
    <property type="entry name" value="EAL"/>
    <property type="match status" value="1"/>
</dbReference>
<protein>
    <submittedName>
        <fullName evidence="4">Diguanylate cyclase/phosphodiesterase (GGDEF &amp; EAL domains) with PAS/PAC sensor(S)</fullName>
    </submittedName>
</protein>
<comment type="caution">
    <text evidence="4">The sequence shown here is derived from an EMBL/GenBank/DDBJ whole genome shotgun (WGS) entry which is preliminary data.</text>
</comment>
<dbReference type="SUPFAM" id="SSF141868">
    <property type="entry name" value="EAL domain-like"/>
    <property type="match status" value="1"/>
</dbReference>
<dbReference type="SMART" id="SM00267">
    <property type="entry name" value="GGDEF"/>
    <property type="match status" value="1"/>
</dbReference>
<keyword evidence="1" id="KW-0472">Membrane</keyword>
<dbReference type="AlphaFoldDB" id="A0A0M2NCL2"/>
<evidence type="ECO:0000313" key="4">
    <source>
        <dbReference type="EMBL" id="KKI49968.1"/>
    </source>
</evidence>
<dbReference type="CDD" id="cd18773">
    <property type="entry name" value="PDC1_HK_sensor"/>
    <property type="match status" value="1"/>
</dbReference>
<reference evidence="4 5" key="1">
    <citation type="submission" date="2015-04" db="EMBL/GenBank/DDBJ databases">
        <title>Draft genome sequence of bacteremic isolate Catabacter hongkongensis type strain HKU16T.</title>
        <authorList>
            <person name="Lau S.K."/>
            <person name="Teng J.L."/>
            <person name="Huang Y."/>
            <person name="Curreem S.O."/>
            <person name="Tsui S.K."/>
            <person name="Woo P.C."/>
        </authorList>
    </citation>
    <scope>NUCLEOTIDE SEQUENCE [LARGE SCALE GENOMIC DNA]</scope>
    <source>
        <strain evidence="4 5">HKU16</strain>
    </source>
</reference>
<dbReference type="InterPro" id="IPR050706">
    <property type="entry name" value="Cyclic-di-GMP_PDE-like"/>
</dbReference>
<evidence type="ECO:0000313" key="5">
    <source>
        <dbReference type="Proteomes" id="UP000034076"/>
    </source>
</evidence>
<evidence type="ECO:0000256" key="1">
    <source>
        <dbReference type="SAM" id="Phobius"/>
    </source>
</evidence>
<dbReference type="EMBL" id="LAYJ01000115">
    <property type="protein sequence ID" value="KKI49968.1"/>
    <property type="molecule type" value="Genomic_DNA"/>
</dbReference>
<evidence type="ECO:0000259" key="3">
    <source>
        <dbReference type="PROSITE" id="PS50887"/>
    </source>
</evidence>
<feature type="transmembrane region" description="Helical" evidence="1">
    <location>
        <begin position="367"/>
        <end position="389"/>
    </location>
</feature>
<dbReference type="InterPro" id="IPR000160">
    <property type="entry name" value="GGDEF_dom"/>
</dbReference>
<dbReference type="PROSITE" id="PS51257">
    <property type="entry name" value="PROKAR_LIPOPROTEIN"/>
    <property type="match status" value="1"/>
</dbReference>
<dbReference type="GO" id="GO:0071111">
    <property type="term" value="F:cyclic-guanylate-specific phosphodiesterase activity"/>
    <property type="evidence" value="ECO:0007669"/>
    <property type="project" value="InterPro"/>
</dbReference>
<dbReference type="Gene3D" id="3.30.70.270">
    <property type="match status" value="1"/>
</dbReference>
<keyword evidence="1" id="KW-1133">Transmembrane helix</keyword>
<dbReference type="InterPro" id="IPR001633">
    <property type="entry name" value="EAL_dom"/>
</dbReference>